<proteinExistence type="predicted"/>
<keyword evidence="2" id="KW-1185">Reference proteome</keyword>
<evidence type="ECO:0000313" key="2">
    <source>
        <dbReference type="Proteomes" id="UP000032611"/>
    </source>
</evidence>
<sequence length="300" mass="32784">MLATGRNQRSEVAFSWEEAMPAPKLRVLESAIAIREHHAGSKQTGAIYAFVNIEVKGRGIATGRGCLPLLDEALPERAFQCAEAYTSFRFFDTAYGIHRERAWDVAGSGASSTAMRSSCYLLDAAILDALLCNFGLNFFRGMMMDIAGIDGRARGLPDNRSLSRYLTERRTRGSVNFSKMFELDATESAELIPDVSESNARATTAVLSARPKTDTSIFLLYERILAEAAGEETSVLSSELVMASGEPLFVAQACALAALLQRHDETCPEPQRSMPAFRAALLRPGFASSDILTPSNLRWL</sequence>
<name>A0A0D5LL27_MAREN</name>
<organism evidence="1 2">
    <name type="scientific">Martelella endophytica</name>
    <dbReference type="NCBI Taxonomy" id="1486262"/>
    <lineage>
        <taxon>Bacteria</taxon>
        <taxon>Pseudomonadati</taxon>
        <taxon>Pseudomonadota</taxon>
        <taxon>Alphaproteobacteria</taxon>
        <taxon>Hyphomicrobiales</taxon>
        <taxon>Aurantimonadaceae</taxon>
        <taxon>Martelella</taxon>
    </lineage>
</organism>
<dbReference type="AlphaFoldDB" id="A0A0D5LL27"/>
<dbReference type="Proteomes" id="UP000032611">
    <property type="component" value="Chromosome"/>
</dbReference>
<dbReference type="HOGENOM" id="CLU_926890_0_0_5"/>
<reference evidence="1 2" key="1">
    <citation type="journal article" date="2015" name="Genome Announc.">
        <title>Complete genome sequence of Martelella endophytica YC6887, which has antifungal activity associated with a halophyte.</title>
        <authorList>
            <person name="Khan A."/>
            <person name="Khan H."/>
            <person name="Chung E.J."/>
            <person name="Hossain M.T."/>
            <person name="Chung Y.R."/>
        </authorList>
    </citation>
    <scope>NUCLEOTIDE SEQUENCE [LARGE SCALE GENOMIC DNA]</scope>
    <source>
        <strain evidence="1">YC6887</strain>
    </source>
</reference>
<dbReference type="PATRIC" id="fig|1486262.3.peg.60"/>
<evidence type="ECO:0000313" key="1">
    <source>
        <dbReference type="EMBL" id="AJY44472.1"/>
    </source>
</evidence>
<dbReference type="KEGG" id="mey:TM49_00280"/>
<dbReference type="EMBL" id="CP010803">
    <property type="protein sequence ID" value="AJY44472.1"/>
    <property type="molecule type" value="Genomic_DNA"/>
</dbReference>
<gene>
    <name evidence="1" type="ORF">TM49_00280</name>
</gene>
<accession>A0A0D5LL27</accession>
<protein>
    <submittedName>
        <fullName evidence="1">Uncharacterized protein</fullName>
    </submittedName>
</protein>